<sequence length="200" mass="21691">MIATSTEFVFPPTDSSVPPASAVDFHLKYNSTRLFAILHDVNDSSQTNITYEQLGHAVHRAAYILNPNGNLPQGTNIGFLVSTHTIEYIVMILGAMRAGLVPFPISPRTHIPGIAHLLKSTQTSLVVAGGSQTIDSIVSQLIHNLVEIDFSAQFIDLPTLESVLPELNKSESHFEHKPFPSLKPMADDAIVNILHSSGST</sequence>
<organism evidence="2 3">
    <name type="scientific">Rhizoctonia solani</name>
    <dbReference type="NCBI Taxonomy" id="456999"/>
    <lineage>
        <taxon>Eukaryota</taxon>
        <taxon>Fungi</taxon>
        <taxon>Dikarya</taxon>
        <taxon>Basidiomycota</taxon>
        <taxon>Agaricomycotina</taxon>
        <taxon>Agaricomycetes</taxon>
        <taxon>Cantharellales</taxon>
        <taxon>Ceratobasidiaceae</taxon>
        <taxon>Rhizoctonia</taxon>
    </lineage>
</organism>
<accession>A0A8H3GP81</accession>
<dbReference type="EMBL" id="CAJMWW010000303">
    <property type="protein sequence ID" value="CAE6464903.1"/>
    <property type="molecule type" value="Genomic_DNA"/>
</dbReference>
<evidence type="ECO:0000313" key="2">
    <source>
        <dbReference type="EMBL" id="CAE6464903.1"/>
    </source>
</evidence>
<dbReference type="InterPro" id="IPR042099">
    <property type="entry name" value="ANL_N_sf"/>
</dbReference>
<comment type="caution">
    <text evidence="2">The sequence shown here is derived from an EMBL/GenBank/DDBJ whole genome shotgun (WGS) entry which is preliminary data.</text>
</comment>
<dbReference type="Pfam" id="PF00501">
    <property type="entry name" value="AMP-binding"/>
    <property type="match status" value="1"/>
</dbReference>
<dbReference type="AlphaFoldDB" id="A0A8H3GP81"/>
<dbReference type="InterPro" id="IPR000873">
    <property type="entry name" value="AMP-dep_synth/lig_dom"/>
</dbReference>
<reference evidence="2" key="1">
    <citation type="submission" date="2021-01" db="EMBL/GenBank/DDBJ databases">
        <authorList>
            <person name="Kaushik A."/>
        </authorList>
    </citation>
    <scope>NUCLEOTIDE SEQUENCE</scope>
    <source>
        <strain evidence="2">AG3-T5</strain>
    </source>
</reference>
<dbReference type="Gene3D" id="3.40.50.12780">
    <property type="entry name" value="N-terminal domain of ligase-like"/>
    <property type="match status" value="1"/>
</dbReference>
<name>A0A8H3GP81_9AGAM</name>
<feature type="non-terminal residue" evidence="2">
    <location>
        <position position="200"/>
    </location>
</feature>
<dbReference type="Proteomes" id="UP000663841">
    <property type="component" value="Unassembled WGS sequence"/>
</dbReference>
<feature type="domain" description="AMP-dependent synthetase/ligase" evidence="1">
    <location>
        <begin position="44"/>
        <end position="200"/>
    </location>
</feature>
<gene>
    <name evidence="2" type="ORF">RDB_LOCUS162124</name>
</gene>
<dbReference type="SUPFAM" id="SSF56801">
    <property type="entry name" value="Acetyl-CoA synthetase-like"/>
    <property type="match status" value="1"/>
</dbReference>
<protein>
    <recommendedName>
        <fullName evidence="1">AMP-dependent synthetase/ligase domain-containing protein</fullName>
    </recommendedName>
</protein>
<evidence type="ECO:0000313" key="3">
    <source>
        <dbReference type="Proteomes" id="UP000663841"/>
    </source>
</evidence>
<evidence type="ECO:0000259" key="1">
    <source>
        <dbReference type="Pfam" id="PF00501"/>
    </source>
</evidence>
<proteinExistence type="predicted"/>